<dbReference type="AlphaFoldDB" id="A0A4S2JFU1"/>
<dbReference type="Proteomes" id="UP000310200">
    <property type="component" value="Unassembled WGS sequence"/>
</dbReference>
<evidence type="ECO:0000313" key="1">
    <source>
        <dbReference type="EMBL" id="TGZ34751.1"/>
    </source>
</evidence>
<proteinExistence type="predicted"/>
<reference evidence="1 2" key="1">
    <citation type="journal article" date="2019" name="Philos. Trans. R. Soc. Lond., B, Biol. Sci.">
        <title>Ant behaviour and brain gene expression of defending hosts depend on the ecological success of the intruding social parasite.</title>
        <authorList>
            <person name="Kaur R."/>
            <person name="Stoldt M."/>
            <person name="Jongepier E."/>
            <person name="Feldmeyer B."/>
            <person name="Menzel F."/>
            <person name="Bornberg-Bauer E."/>
            <person name="Foitzik S."/>
        </authorList>
    </citation>
    <scope>NUCLEOTIDE SEQUENCE [LARGE SCALE GENOMIC DNA]</scope>
    <source>
        <tissue evidence="1">Whole body</tissue>
    </source>
</reference>
<keyword evidence="2" id="KW-1185">Reference proteome</keyword>
<comment type="caution">
    <text evidence="1">The sequence shown here is derived from an EMBL/GenBank/DDBJ whole genome shotgun (WGS) entry which is preliminary data.</text>
</comment>
<name>A0A4S2JFU1_9HYME</name>
<dbReference type="EMBL" id="QBLH01003734">
    <property type="protein sequence ID" value="TGZ34751.1"/>
    <property type="molecule type" value="Genomic_DNA"/>
</dbReference>
<evidence type="ECO:0000313" key="2">
    <source>
        <dbReference type="Proteomes" id="UP000310200"/>
    </source>
</evidence>
<feature type="non-terminal residue" evidence="1">
    <location>
        <position position="1"/>
    </location>
</feature>
<accession>A0A4S2JFU1</accession>
<sequence>EYVKCTEPIAEALDTLQGEVNVSYGYLLPTIISTKNKLQKVINANLIYCTALVNLLITSLERRFSNLFKVIEEGKQAAVAAATHPKFKIRWLKCLSKTAQDNAMAAIKNGIATCHHVPSQNLMEMDISNDGFDFENENEGESNIQTLGITECEIEFQ</sequence>
<protein>
    <submittedName>
        <fullName evidence="1">Uncharacterized protein</fullName>
    </submittedName>
</protein>
<dbReference type="STRING" id="300112.A0A4S2JFU1"/>
<feature type="non-terminal residue" evidence="1">
    <location>
        <position position="157"/>
    </location>
</feature>
<gene>
    <name evidence="1" type="ORF">DBV15_12852</name>
</gene>
<organism evidence="1 2">
    <name type="scientific">Temnothorax longispinosus</name>
    <dbReference type="NCBI Taxonomy" id="300112"/>
    <lineage>
        <taxon>Eukaryota</taxon>
        <taxon>Metazoa</taxon>
        <taxon>Ecdysozoa</taxon>
        <taxon>Arthropoda</taxon>
        <taxon>Hexapoda</taxon>
        <taxon>Insecta</taxon>
        <taxon>Pterygota</taxon>
        <taxon>Neoptera</taxon>
        <taxon>Endopterygota</taxon>
        <taxon>Hymenoptera</taxon>
        <taxon>Apocrita</taxon>
        <taxon>Aculeata</taxon>
        <taxon>Formicoidea</taxon>
        <taxon>Formicidae</taxon>
        <taxon>Myrmicinae</taxon>
        <taxon>Temnothorax</taxon>
    </lineage>
</organism>